<organism evidence="11 12">
    <name type="scientific">Thiohalobacter thiocyanaticus</name>
    <dbReference type="NCBI Taxonomy" id="585455"/>
    <lineage>
        <taxon>Bacteria</taxon>
        <taxon>Pseudomonadati</taxon>
        <taxon>Pseudomonadota</taxon>
        <taxon>Gammaproteobacteria</taxon>
        <taxon>Thiohalobacterales</taxon>
        <taxon>Thiohalobacteraceae</taxon>
        <taxon>Thiohalobacter</taxon>
    </lineage>
</organism>
<evidence type="ECO:0000313" key="11">
    <source>
        <dbReference type="EMBL" id="BAZ94580.1"/>
    </source>
</evidence>
<dbReference type="InterPro" id="IPR020103">
    <property type="entry name" value="PsdUridine_synth_cat_dom_sf"/>
</dbReference>
<dbReference type="Proteomes" id="UP000218765">
    <property type="component" value="Chromosome"/>
</dbReference>
<dbReference type="InterPro" id="IPR000748">
    <property type="entry name" value="PsdUridine_synth_RsuA/RluB/E/F"/>
</dbReference>
<accession>A0A1Z4VSH2</accession>
<dbReference type="PANTHER" id="PTHR47683">
    <property type="entry name" value="PSEUDOURIDINE SYNTHASE FAMILY PROTEIN-RELATED"/>
    <property type="match status" value="1"/>
</dbReference>
<dbReference type="KEGG" id="ttc:FOKN1_2203"/>
<dbReference type="OrthoDB" id="9807213at2"/>
<dbReference type="GO" id="GO:0003723">
    <property type="term" value="F:RNA binding"/>
    <property type="evidence" value="ECO:0007669"/>
    <property type="project" value="UniProtKB-KW"/>
</dbReference>
<dbReference type="InterPro" id="IPR002942">
    <property type="entry name" value="S4_RNA-bd"/>
</dbReference>
<dbReference type="FunFam" id="3.30.70.580:FF:000009">
    <property type="entry name" value="Pseudouridine synthase"/>
    <property type="match status" value="1"/>
</dbReference>
<feature type="domain" description="RNA-binding S4" evidence="10">
    <location>
        <begin position="3"/>
        <end position="61"/>
    </location>
</feature>
<keyword evidence="12" id="KW-1185">Reference proteome</keyword>
<dbReference type="InterPro" id="IPR006145">
    <property type="entry name" value="PsdUridine_synth_RsuA/RluA"/>
</dbReference>
<dbReference type="Gene3D" id="3.10.290.10">
    <property type="entry name" value="RNA-binding S4 domain"/>
    <property type="match status" value="1"/>
</dbReference>
<evidence type="ECO:0000256" key="1">
    <source>
        <dbReference type="ARBA" id="ARBA00008348"/>
    </source>
</evidence>
<comment type="catalytic activity">
    <reaction evidence="5">
        <text>uridine(2605) in 23S rRNA = pseudouridine(2605) in 23S rRNA</text>
        <dbReference type="Rhea" id="RHEA:42520"/>
        <dbReference type="Rhea" id="RHEA-COMP:10095"/>
        <dbReference type="Rhea" id="RHEA-COMP:10096"/>
        <dbReference type="ChEBI" id="CHEBI:65314"/>
        <dbReference type="ChEBI" id="CHEBI:65315"/>
        <dbReference type="EC" id="5.4.99.22"/>
    </reaction>
</comment>
<dbReference type="GO" id="GO:0000455">
    <property type="term" value="P:enzyme-directed rRNA pseudouridine synthesis"/>
    <property type="evidence" value="ECO:0007669"/>
    <property type="project" value="UniProtKB-ARBA"/>
</dbReference>
<comment type="function">
    <text evidence="6">Responsible for synthesis of pseudouridine from uracil-2605 in 23S ribosomal RNA.</text>
</comment>
<gene>
    <name evidence="11" type="ORF">FOKN1_2203</name>
</gene>
<dbReference type="GO" id="GO:0005829">
    <property type="term" value="C:cytosol"/>
    <property type="evidence" value="ECO:0007669"/>
    <property type="project" value="UniProtKB-ARBA"/>
</dbReference>
<dbReference type="Gene3D" id="3.30.70.1560">
    <property type="entry name" value="Alpha-L RNA-binding motif"/>
    <property type="match status" value="1"/>
</dbReference>
<dbReference type="PROSITE" id="PS01149">
    <property type="entry name" value="PSI_RSU"/>
    <property type="match status" value="1"/>
</dbReference>
<evidence type="ECO:0000256" key="5">
    <source>
        <dbReference type="ARBA" id="ARBA00036944"/>
    </source>
</evidence>
<evidence type="ECO:0000256" key="7">
    <source>
        <dbReference type="PROSITE-ProRule" id="PRU00182"/>
    </source>
</evidence>
<dbReference type="InterPro" id="IPR020094">
    <property type="entry name" value="TruA/RsuA/RluB/E/F_N"/>
</dbReference>
<dbReference type="NCBIfam" id="NF007976">
    <property type="entry name" value="PRK10700.1"/>
    <property type="match status" value="1"/>
</dbReference>
<protein>
    <recommendedName>
        <fullName evidence="8">Pseudouridine synthase</fullName>
        <ecNumber evidence="8">5.4.99.-</ecNumber>
    </recommendedName>
</protein>
<feature type="region of interest" description="Disordered" evidence="9">
    <location>
        <begin position="250"/>
        <end position="278"/>
    </location>
</feature>
<dbReference type="Pfam" id="PF01479">
    <property type="entry name" value="S4"/>
    <property type="match status" value="1"/>
</dbReference>
<dbReference type="NCBIfam" id="TIGR00093">
    <property type="entry name" value="pseudouridine synthase"/>
    <property type="match status" value="1"/>
</dbReference>
<dbReference type="Pfam" id="PF00849">
    <property type="entry name" value="PseudoU_synth_2"/>
    <property type="match status" value="1"/>
</dbReference>
<dbReference type="CDD" id="cd00165">
    <property type="entry name" value="S4"/>
    <property type="match status" value="1"/>
</dbReference>
<dbReference type="SUPFAM" id="SSF55120">
    <property type="entry name" value="Pseudouridine synthase"/>
    <property type="match status" value="1"/>
</dbReference>
<dbReference type="RefSeq" id="WP_096366656.1">
    <property type="nucleotide sequence ID" value="NZ_AP018052.1"/>
</dbReference>
<keyword evidence="2" id="KW-0698">rRNA processing</keyword>
<sequence length="278" mass="31188">MPERLQKVLARQGLGSRRQIEEWIRAGRLSVNGRIATLGVTVSEADQVLLDGRPVMVSEQRPFPRVIAYHKPEGEITSRRDPEGRPSVFDRLPPLTQGRWVAVGRLDINTSGLLLLTDDGELANRLMHPSRQIEREYAVRVFGQVDGLVIDNLLGGVQLEEGMARFEAITEAGGRGANQWYHVVLKEGRNREVRRLWESQGLQVSRLIRVRYGPVAMPPGLREGRWENLPAAAVNQLLNLVGLHKQDYAPRVRTAPAAPKRKPAARSGPPRRSGPRRR</sequence>
<keyword evidence="4 8" id="KW-0413">Isomerase</keyword>
<name>A0A1Z4VSH2_9GAMM</name>
<dbReference type="CDD" id="cd02556">
    <property type="entry name" value="PseudoU_synth_RluB"/>
    <property type="match status" value="1"/>
</dbReference>
<dbReference type="PROSITE" id="PS50889">
    <property type="entry name" value="S4"/>
    <property type="match status" value="1"/>
</dbReference>
<dbReference type="EC" id="5.4.99.-" evidence="8"/>
<dbReference type="GO" id="GO:0160139">
    <property type="term" value="F:23S rRNA pseudouridine(2605) synthase activity"/>
    <property type="evidence" value="ECO:0007669"/>
    <property type="project" value="UniProtKB-EC"/>
</dbReference>
<dbReference type="InterPro" id="IPR018496">
    <property type="entry name" value="PsdUridine_synth_RsuA/RluB_CS"/>
</dbReference>
<evidence type="ECO:0000259" key="10">
    <source>
        <dbReference type="SMART" id="SM00363"/>
    </source>
</evidence>
<dbReference type="FunFam" id="3.30.70.1560:FF:000001">
    <property type="entry name" value="Pseudouridine synthase"/>
    <property type="match status" value="1"/>
</dbReference>
<dbReference type="PANTHER" id="PTHR47683:SF3">
    <property type="entry name" value="RIBOSOMAL LARGE SUBUNIT PSEUDOURIDINE SYNTHASE B"/>
    <property type="match status" value="1"/>
</dbReference>
<reference evidence="11 12" key="1">
    <citation type="submission" date="2017-05" db="EMBL/GenBank/DDBJ databases">
        <title>Thiocyanate degradation by Thiohalobacter thiocyanaticus FOKN1.</title>
        <authorList>
            <person name="Oshiki M."/>
            <person name="Fukushima T."/>
            <person name="Kawano S."/>
            <person name="Nakagawa J."/>
        </authorList>
    </citation>
    <scope>NUCLEOTIDE SEQUENCE [LARGE SCALE GENOMIC DNA]</scope>
    <source>
        <strain evidence="11 12">FOKN1</strain>
    </source>
</reference>
<dbReference type="InterPro" id="IPR042092">
    <property type="entry name" value="PsdUridine_s_RsuA/RluB/E/F_cat"/>
</dbReference>
<keyword evidence="3 7" id="KW-0694">RNA-binding</keyword>
<dbReference type="SMART" id="SM00363">
    <property type="entry name" value="S4"/>
    <property type="match status" value="1"/>
</dbReference>
<evidence type="ECO:0000256" key="2">
    <source>
        <dbReference type="ARBA" id="ARBA00022552"/>
    </source>
</evidence>
<evidence type="ECO:0000256" key="6">
    <source>
        <dbReference type="ARBA" id="ARBA00037383"/>
    </source>
</evidence>
<dbReference type="FunFam" id="3.10.290.10:FF:000003">
    <property type="entry name" value="Pseudouridine synthase"/>
    <property type="match status" value="1"/>
</dbReference>
<evidence type="ECO:0000256" key="9">
    <source>
        <dbReference type="SAM" id="MobiDB-lite"/>
    </source>
</evidence>
<evidence type="ECO:0000256" key="8">
    <source>
        <dbReference type="RuleBase" id="RU003887"/>
    </source>
</evidence>
<evidence type="ECO:0000313" key="12">
    <source>
        <dbReference type="Proteomes" id="UP000218765"/>
    </source>
</evidence>
<comment type="similarity">
    <text evidence="1 8">Belongs to the pseudouridine synthase RsuA family.</text>
</comment>
<evidence type="ECO:0000256" key="3">
    <source>
        <dbReference type="ARBA" id="ARBA00022884"/>
    </source>
</evidence>
<dbReference type="EMBL" id="AP018052">
    <property type="protein sequence ID" value="BAZ94580.1"/>
    <property type="molecule type" value="Genomic_DNA"/>
</dbReference>
<dbReference type="InterPro" id="IPR050343">
    <property type="entry name" value="RsuA_PseudoU_synthase"/>
</dbReference>
<evidence type="ECO:0000256" key="4">
    <source>
        <dbReference type="ARBA" id="ARBA00023235"/>
    </source>
</evidence>
<proteinExistence type="inferred from homology"/>
<dbReference type="AlphaFoldDB" id="A0A1Z4VSH2"/>
<dbReference type="SUPFAM" id="SSF55174">
    <property type="entry name" value="Alpha-L RNA-binding motif"/>
    <property type="match status" value="1"/>
</dbReference>
<dbReference type="InterPro" id="IPR036986">
    <property type="entry name" value="S4_RNA-bd_sf"/>
</dbReference>
<dbReference type="Gene3D" id="3.30.70.580">
    <property type="entry name" value="Pseudouridine synthase I, catalytic domain, N-terminal subdomain"/>
    <property type="match status" value="1"/>
</dbReference>